<dbReference type="CDD" id="cd16015">
    <property type="entry name" value="LTA_synthase"/>
    <property type="match status" value="1"/>
</dbReference>
<feature type="region of interest" description="Disordered" evidence="7">
    <location>
        <begin position="611"/>
        <end position="669"/>
    </location>
</feature>
<comment type="pathway">
    <text evidence="2">Cell wall biogenesis; lipoteichoic acid biosynthesis.</text>
</comment>
<feature type="transmembrane region" description="Helical" evidence="8">
    <location>
        <begin position="67"/>
        <end position="86"/>
    </location>
</feature>
<dbReference type="InterPro" id="IPR000917">
    <property type="entry name" value="Sulfatase_N"/>
</dbReference>
<evidence type="ECO:0000313" key="12">
    <source>
        <dbReference type="Proteomes" id="UP000195141"/>
    </source>
</evidence>
<dbReference type="InterPro" id="IPR017850">
    <property type="entry name" value="Alkaline_phosphatase_core_sf"/>
</dbReference>
<dbReference type="SUPFAM" id="SSF53649">
    <property type="entry name" value="Alkaline phosphatase-like"/>
    <property type="match status" value="1"/>
</dbReference>
<sequence>MNTILTILSAFVIILIILRLSQKISFIKINKEKFLYSLGDTFFVWISSLFVYTVILGKTVESVELPIYFAITVVITLIFLGITMFIQSENSLVTKKENRKKSKIQLFMLVFYSLVVFFSLLLYTSSIWLINTFGPISIEQLLYSMQTLGGTNTDQVYTFIDNPLIISVFTTYLFIKVVLLLWNNTILKKNEGRRVKRKQKKWTKLILPTVVFSTFAASILLSVNTVGFAQVKLYFGQSSMIETEFVDAKNTNLAFPEQKRNLIYIFAESLEGSFTSEELGGTQKNNLLQELTDLTNEGAINFSNSDKIGGAYQVPGTEYTAAGIVSQTSGMPLKAPTADLNSFGQGDIYSDGKARFLPGLTSIGEILEEQGYNQTFIMGSPAIFGGRSTYLSQHGNYHLFDLQEARNRELIPQDYNHWWGFEDNKLFEYAKSEALALADKGEPFNLTMLTSDTHFPDGLLDDKPTPYDNQYANVIAYSSKQITEFIRWCQQQPFYENTTIVVSGDHLTMDQNFVKDFPEDYERTIFNLYINSPIQAEDNRSKNREFGSFDLFPTTLAALNVTISGDRLGMGTNLFSDKSTVIERQTLASVRDEFTQRSEFYDKHILNYDEKSYNSDDESNDSSQTETTSEAVVESSTVSSTTGTIGTTPSIPVVTEEQTTDAVTEQVIE</sequence>
<dbReference type="AlphaFoldDB" id="A0A242K3U9"/>
<name>A0A242K3U9_9ENTE</name>
<dbReference type="Pfam" id="PF00884">
    <property type="entry name" value="Sulfatase"/>
    <property type="match status" value="1"/>
</dbReference>
<feature type="transmembrane region" description="Helical" evidence="8">
    <location>
        <begin position="205"/>
        <end position="229"/>
    </location>
</feature>
<dbReference type="PANTHER" id="PTHR47371">
    <property type="entry name" value="LIPOTEICHOIC ACID SYNTHASE"/>
    <property type="match status" value="1"/>
</dbReference>
<evidence type="ECO:0000313" key="10">
    <source>
        <dbReference type="EMBL" id="OTP12885.1"/>
    </source>
</evidence>
<reference evidence="10" key="1">
    <citation type="submission" date="2017-05" db="EMBL/GenBank/DDBJ databases">
        <title>The Genome Sequence of Enterococcus sp. 9E7_DIV0242.</title>
        <authorList>
            <consortium name="The Broad Institute Genomics Platform"/>
            <consortium name="The Broad Institute Genomic Center for Infectious Diseases"/>
            <person name="Earl A."/>
            <person name="Manson A."/>
            <person name="Schwartman J."/>
            <person name="Gilmore M."/>
            <person name="Abouelleil A."/>
            <person name="Cao P."/>
            <person name="Chapman S."/>
            <person name="Cusick C."/>
            <person name="Shea T."/>
            <person name="Young S."/>
            <person name="Neafsey D."/>
            <person name="Nusbaum C."/>
            <person name="Birren B."/>
        </authorList>
    </citation>
    <scope>NUCLEOTIDE SEQUENCE [LARGE SCALE GENOMIC DNA]</scope>
    <source>
        <strain evidence="10">9E7_DIV0242</strain>
    </source>
</reference>
<evidence type="ECO:0000256" key="7">
    <source>
        <dbReference type="SAM" id="MobiDB-lite"/>
    </source>
</evidence>
<keyword evidence="4 8" id="KW-0812">Transmembrane</keyword>
<feature type="transmembrane region" description="Helical" evidence="8">
    <location>
        <begin position="106"/>
        <end position="130"/>
    </location>
</feature>
<dbReference type="InterPro" id="IPR050448">
    <property type="entry name" value="OpgB/LTA_synthase_biosynth"/>
</dbReference>
<feature type="domain" description="Sulfatase N-terminal" evidence="9">
    <location>
        <begin position="260"/>
        <end position="560"/>
    </location>
</feature>
<evidence type="ECO:0000256" key="4">
    <source>
        <dbReference type="ARBA" id="ARBA00022692"/>
    </source>
</evidence>
<feature type="transmembrane region" description="Helical" evidence="8">
    <location>
        <begin position="164"/>
        <end position="184"/>
    </location>
</feature>
<keyword evidence="3" id="KW-1003">Cell membrane</keyword>
<evidence type="ECO:0000256" key="8">
    <source>
        <dbReference type="SAM" id="Phobius"/>
    </source>
</evidence>
<evidence type="ECO:0000259" key="9">
    <source>
        <dbReference type="Pfam" id="PF00884"/>
    </source>
</evidence>
<evidence type="ECO:0000256" key="3">
    <source>
        <dbReference type="ARBA" id="ARBA00022475"/>
    </source>
</evidence>
<dbReference type="GO" id="GO:0005886">
    <property type="term" value="C:plasma membrane"/>
    <property type="evidence" value="ECO:0007669"/>
    <property type="project" value="UniProtKB-SubCell"/>
</dbReference>
<accession>A0A242K3U9</accession>
<dbReference type="EMBL" id="CP147247">
    <property type="protein sequence ID" value="WYJ89784.1"/>
    <property type="molecule type" value="Genomic_DNA"/>
</dbReference>
<dbReference type="Proteomes" id="UP000195141">
    <property type="component" value="Chromosome"/>
</dbReference>
<dbReference type="Gene3D" id="3.40.720.10">
    <property type="entry name" value="Alkaline Phosphatase, subunit A"/>
    <property type="match status" value="1"/>
</dbReference>
<evidence type="ECO:0000256" key="1">
    <source>
        <dbReference type="ARBA" id="ARBA00004651"/>
    </source>
</evidence>
<dbReference type="EMBL" id="NGMM01000006">
    <property type="protein sequence ID" value="OTP12885.1"/>
    <property type="molecule type" value="Genomic_DNA"/>
</dbReference>
<reference evidence="11" key="2">
    <citation type="submission" date="2017-05" db="EMBL/GenBank/DDBJ databases">
        <authorList>
            <consortium name="The Broad Institute Genomics Platform"/>
            <consortium name="The Broad Institute Genomic Center for Infectious Diseases"/>
            <person name="Earl A."/>
            <person name="Manson A."/>
            <person name="Schwartman J."/>
            <person name="Gilmore M."/>
            <person name="Abouelleil A."/>
            <person name="Cao P."/>
            <person name="Chapman S."/>
            <person name="Cusick C."/>
            <person name="Shea T."/>
            <person name="Young S."/>
            <person name="Neafsey D."/>
            <person name="Nusbaum C."/>
            <person name="Birren B."/>
        </authorList>
    </citation>
    <scope>NUCLEOTIDE SEQUENCE</scope>
    <source>
        <strain evidence="11">9E7_DIV0242</strain>
    </source>
</reference>
<dbReference type="GO" id="GO:0016740">
    <property type="term" value="F:transferase activity"/>
    <property type="evidence" value="ECO:0007669"/>
    <property type="project" value="UniProtKB-KW"/>
</dbReference>
<dbReference type="PANTHER" id="PTHR47371:SF3">
    <property type="entry name" value="PHOSPHOGLYCEROL TRANSFERASE I"/>
    <property type="match status" value="1"/>
</dbReference>
<organism evidence="10">
    <name type="scientific">Candidatus Enterococcus clewellii</name>
    <dbReference type="NCBI Taxonomy" id="1834193"/>
    <lineage>
        <taxon>Bacteria</taxon>
        <taxon>Bacillati</taxon>
        <taxon>Bacillota</taxon>
        <taxon>Bacilli</taxon>
        <taxon>Lactobacillales</taxon>
        <taxon>Enterococcaceae</taxon>
        <taxon>Enterococcus</taxon>
    </lineage>
</organism>
<keyword evidence="12" id="KW-1185">Reference proteome</keyword>
<evidence type="ECO:0000256" key="2">
    <source>
        <dbReference type="ARBA" id="ARBA00004936"/>
    </source>
</evidence>
<feature type="compositionally biased region" description="Low complexity" evidence="7">
    <location>
        <begin position="621"/>
        <end position="653"/>
    </location>
</feature>
<reference evidence="11" key="3">
    <citation type="submission" date="2024-03" db="EMBL/GenBank/DDBJ databases">
        <title>The Genome Sequence of Enterococcus sp. DIV0242b.</title>
        <authorList>
            <consortium name="The Broad Institute Genomics Platform"/>
            <consortium name="The Broad Institute Microbial Omics Core"/>
            <consortium name="The Broad Institute Genomic Center for Infectious Diseases"/>
            <person name="Earl A."/>
            <person name="Manson A."/>
            <person name="Gilmore M."/>
            <person name="Schwartman J."/>
            <person name="Shea T."/>
            <person name="Abouelleil A."/>
            <person name="Cao P."/>
            <person name="Chapman S."/>
            <person name="Cusick C."/>
            <person name="Young S."/>
            <person name="Neafsey D."/>
            <person name="Nusbaum C."/>
            <person name="Birren B."/>
        </authorList>
    </citation>
    <scope>NUCLEOTIDE SEQUENCE</scope>
    <source>
        <strain evidence="11">9E7_DIV0242</strain>
    </source>
</reference>
<evidence type="ECO:0000256" key="6">
    <source>
        <dbReference type="ARBA" id="ARBA00023136"/>
    </source>
</evidence>
<protein>
    <submittedName>
        <fullName evidence="11">Phosphoglycerol transferase</fullName>
    </submittedName>
</protein>
<evidence type="ECO:0000313" key="11">
    <source>
        <dbReference type="EMBL" id="WYJ89784.1"/>
    </source>
</evidence>
<gene>
    <name evidence="11" type="ORF">A5888_001509</name>
    <name evidence="10" type="ORF">A5888_003466</name>
</gene>
<evidence type="ECO:0000256" key="5">
    <source>
        <dbReference type="ARBA" id="ARBA00022989"/>
    </source>
</evidence>
<feature type="transmembrane region" description="Helical" evidence="8">
    <location>
        <begin position="6"/>
        <end position="22"/>
    </location>
</feature>
<keyword evidence="11" id="KW-0808">Transferase</keyword>
<keyword evidence="6 8" id="KW-0472">Membrane</keyword>
<proteinExistence type="predicted"/>
<feature type="transmembrane region" description="Helical" evidence="8">
    <location>
        <begin position="34"/>
        <end position="55"/>
    </location>
</feature>
<comment type="subcellular location">
    <subcellularLocation>
        <location evidence="1">Cell membrane</location>
        <topology evidence="1">Multi-pass membrane protein</topology>
    </subcellularLocation>
</comment>
<keyword evidence="5 8" id="KW-1133">Transmembrane helix</keyword>